<dbReference type="EMBL" id="DVOR01000225">
    <property type="protein sequence ID" value="HIV09842.1"/>
    <property type="molecule type" value="Genomic_DNA"/>
</dbReference>
<feature type="transmembrane region" description="Helical" evidence="1">
    <location>
        <begin position="381"/>
        <end position="399"/>
    </location>
</feature>
<keyword evidence="1" id="KW-0472">Membrane</keyword>
<organism evidence="3 4">
    <name type="scientific">Candidatus Spyradenecus faecavium</name>
    <dbReference type="NCBI Taxonomy" id="2840947"/>
    <lineage>
        <taxon>Bacteria</taxon>
        <taxon>Pseudomonadati</taxon>
        <taxon>Lentisphaerota</taxon>
        <taxon>Lentisphaeria</taxon>
        <taxon>Lentisphaerales</taxon>
        <taxon>Lentisphaeraceae</taxon>
        <taxon>Lentisphaeraceae incertae sedis</taxon>
        <taxon>Candidatus Spyradenecus</taxon>
    </lineage>
</organism>
<evidence type="ECO:0000313" key="3">
    <source>
        <dbReference type="EMBL" id="HIV09842.1"/>
    </source>
</evidence>
<dbReference type="SUPFAM" id="SSF53448">
    <property type="entry name" value="Nucleotide-diphospho-sugar transferases"/>
    <property type="match status" value="1"/>
</dbReference>
<feature type="transmembrane region" description="Helical" evidence="1">
    <location>
        <begin position="429"/>
        <end position="458"/>
    </location>
</feature>
<comment type="caution">
    <text evidence="3">The sequence shown here is derived from an EMBL/GenBank/DDBJ whole genome shotgun (WGS) entry which is preliminary data.</text>
</comment>
<sequence>MISLIVGSLGRVGELRRLLGSLERQTYRDFEVVLIDQSGTEALVSVAADFPGVEVRRVVAQPGLSRARNLGLSLARGEIVGFPDDDSWYPPGLLAEVAKRLAAPGVDGVSFRVTDEAGVCSAGGWMSAGRMAMTRGNVWRTAVSCSFFLRREAIGDVRFDERLGAGSGTAMGSGEETDFLLRLLGQGRRIDYDGTVTVFHPVFHGPWRARRGWRYGVGHGWVLRRHGFGVARCLWAVALQGVRAAQAAVTLRWGRVAFHLAQAVGRLTGFVRGGRAPGWAWPLVWAVAAWVVASAFAWAFNLSYGDAVNRYALMAEAFAQGDWAFAFHPRFNLLFPLGAGTLAWLGFEGTVACSIMGLLGWALSAVPLFGIAQSVFNRQAAWCAFVLCFISPILFDAAYEGCRDTFRSLAVFLAVYACLMCWDGRPRRAFLSFLLSLPFFALTRGDTILLGGVAWLLYACFDRFRWRTWVSAAAYAVMLQPGCWLTWSWTGVWLPSGQIAGAFLRIFGGGAA</sequence>
<dbReference type="PANTHER" id="PTHR43685">
    <property type="entry name" value="GLYCOSYLTRANSFERASE"/>
    <property type="match status" value="1"/>
</dbReference>
<reference evidence="3" key="2">
    <citation type="journal article" date="2021" name="PeerJ">
        <title>Extensive microbial diversity within the chicken gut microbiome revealed by metagenomics and culture.</title>
        <authorList>
            <person name="Gilroy R."/>
            <person name="Ravi A."/>
            <person name="Getino M."/>
            <person name="Pursley I."/>
            <person name="Horton D.L."/>
            <person name="Alikhan N.F."/>
            <person name="Baker D."/>
            <person name="Gharbi K."/>
            <person name="Hall N."/>
            <person name="Watson M."/>
            <person name="Adriaenssens E.M."/>
            <person name="Foster-Nyarko E."/>
            <person name="Jarju S."/>
            <person name="Secka A."/>
            <person name="Antonio M."/>
            <person name="Oren A."/>
            <person name="Chaudhuri R.R."/>
            <person name="La Ragione R."/>
            <person name="Hildebrand F."/>
            <person name="Pallen M.J."/>
        </authorList>
    </citation>
    <scope>NUCLEOTIDE SEQUENCE</scope>
    <source>
        <strain evidence="3">35461</strain>
    </source>
</reference>
<evidence type="ECO:0000256" key="1">
    <source>
        <dbReference type="SAM" id="Phobius"/>
    </source>
</evidence>
<feature type="domain" description="Glycosyltransferase 2-like" evidence="2">
    <location>
        <begin position="4"/>
        <end position="124"/>
    </location>
</feature>
<reference evidence="3" key="1">
    <citation type="submission" date="2020-10" db="EMBL/GenBank/DDBJ databases">
        <authorList>
            <person name="Gilroy R."/>
        </authorList>
    </citation>
    <scope>NUCLEOTIDE SEQUENCE</scope>
    <source>
        <strain evidence="3">35461</strain>
    </source>
</reference>
<feature type="transmembrane region" description="Helical" evidence="1">
    <location>
        <begin position="279"/>
        <end position="300"/>
    </location>
</feature>
<dbReference type="Gene3D" id="3.90.550.10">
    <property type="entry name" value="Spore Coat Polysaccharide Biosynthesis Protein SpsA, Chain A"/>
    <property type="match status" value="1"/>
</dbReference>
<dbReference type="Proteomes" id="UP000886845">
    <property type="component" value="Unassembled WGS sequence"/>
</dbReference>
<evidence type="ECO:0000259" key="2">
    <source>
        <dbReference type="Pfam" id="PF00535"/>
    </source>
</evidence>
<dbReference type="InterPro" id="IPR050834">
    <property type="entry name" value="Glycosyltransf_2"/>
</dbReference>
<dbReference type="PANTHER" id="PTHR43685:SF2">
    <property type="entry name" value="GLYCOSYLTRANSFERASE 2-LIKE DOMAIN-CONTAINING PROTEIN"/>
    <property type="match status" value="1"/>
</dbReference>
<dbReference type="InterPro" id="IPR001173">
    <property type="entry name" value="Glyco_trans_2-like"/>
</dbReference>
<protein>
    <submittedName>
        <fullName evidence="3">Glycosyltransferase family 2 protein</fullName>
    </submittedName>
</protein>
<dbReference type="AlphaFoldDB" id="A0A9D1NNE1"/>
<dbReference type="InterPro" id="IPR029044">
    <property type="entry name" value="Nucleotide-diphossugar_trans"/>
</dbReference>
<dbReference type="Pfam" id="PF00535">
    <property type="entry name" value="Glycos_transf_2"/>
    <property type="match status" value="1"/>
</dbReference>
<gene>
    <name evidence="3" type="ORF">IAC79_07000</name>
</gene>
<feature type="transmembrane region" description="Helical" evidence="1">
    <location>
        <begin position="342"/>
        <end position="369"/>
    </location>
</feature>
<proteinExistence type="predicted"/>
<evidence type="ECO:0000313" key="4">
    <source>
        <dbReference type="Proteomes" id="UP000886845"/>
    </source>
</evidence>
<name>A0A9D1NNE1_9BACT</name>
<keyword evidence="1" id="KW-0812">Transmembrane</keyword>
<keyword evidence="1" id="KW-1133">Transmembrane helix</keyword>
<dbReference type="CDD" id="cd00761">
    <property type="entry name" value="Glyco_tranf_GTA_type"/>
    <property type="match status" value="1"/>
</dbReference>
<accession>A0A9D1NNE1</accession>